<dbReference type="AlphaFoldDB" id="A0ABD5QW23"/>
<evidence type="ECO:0000313" key="2">
    <source>
        <dbReference type="Proteomes" id="UP001596145"/>
    </source>
</evidence>
<keyword evidence="2" id="KW-1185">Reference proteome</keyword>
<proteinExistence type="predicted"/>
<dbReference type="RefSeq" id="WP_136516481.1">
    <property type="nucleotide sequence ID" value="NZ_JBHSKV010000024.1"/>
</dbReference>
<dbReference type="Proteomes" id="UP001596145">
    <property type="component" value="Unassembled WGS sequence"/>
</dbReference>
<dbReference type="EMBL" id="JBHSKV010000024">
    <property type="protein sequence ID" value="MFC5136327.1"/>
    <property type="molecule type" value="Genomic_DNA"/>
</dbReference>
<name>A0ABD5QW23_9EURY</name>
<reference evidence="1 2" key="1">
    <citation type="journal article" date="2019" name="Int. J. Syst. Evol. Microbiol.">
        <title>The Global Catalogue of Microorganisms (GCM) 10K type strain sequencing project: providing services to taxonomists for standard genome sequencing and annotation.</title>
        <authorList>
            <consortium name="The Broad Institute Genomics Platform"/>
            <consortium name="The Broad Institute Genome Sequencing Center for Infectious Disease"/>
            <person name="Wu L."/>
            <person name="Ma J."/>
        </authorList>
    </citation>
    <scope>NUCLEOTIDE SEQUENCE [LARGE SCALE GENOMIC DNA]</scope>
    <source>
        <strain evidence="1 2">CGMCC 1.16026</strain>
    </source>
</reference>
<evidence type="ECO:0008006" key="3">
    <source>
        <dbReference type="Google" id="ProtNLM"/>
    </source>
</evidence>
<sequence>MSTYKDREANDEDVRYVGGLIKRISNFDPDRYTNVFNERMKFQKTVYLIQAFDIPLGFSFNWHVRGPYSPAVADVGFAFADTYDEVSESEFTEERYEQRFQEFQEYINPFKNDTEKLEAAASLHFLWKNNENVNRDVLIDYLLGEKDLPETDFQDCEEYWQELVNLDAIGN</sequence>
<protein>
    <recommendedName>
        <fullName evidence="3">DUF4304 domain-containing protein</fullName>
    </recommendedName>
</protein>
<comment type="caution">
    <text evidence="1">The sequence shown here is derived from an EMBL/GenBank/DDBJ whole genome shotgun (WGS) entry which is preliminary data.</text>
</comment>
<gene>
    <name evidence="1" type="ORF">ACFPJA_16585</name>
</gene>
<evidence type="ECO:0000313" key="1">
    <source>
        <dbReference type="EMBL" id="MFC5136327.1"/>
    </source>
</evidence>
<accession>A0ABD5QW23</accession>
<organism evidence="1 2">
    <name type="scientific">Halorubrum glutamatedens</name>
    <dbReference type="NCBI Taxonomy" id="2707018"/>
    <lineage>
        <taxon>Archaea</taxon>
        <taxon>Methanobacteriati</taxon>
        <taxon>Methanobacteriota</taxon>
        <taxon>Stenosarchaea group</taxon>
        <taxon>Halobacteria</taxon>
        <taxon>Halobacteriales</taxon>
        <taxon>Haloferacaceae</taxon>
        <taxon>Halorubrum</taxon>
    </lineage>
</organism>